<evidence type="ECO:0000313" key="3">
    <source>
        <dbReference type="Proteomes" id="UP000319449"/>
    </source>
</evidence>
<feature type="domain" description="Roadblock/LAMTOR2" evidence="1">
    <location>
        <begin position="16"/>
        <end position="106"/>
    </location>
</feature>
<proteinExistence type="predicted"/>
<dbReference type="InterPro" id="IPR004942">
    <property type="entry name" value="Roadblock/LAMTOR2_dom"/>
</dbReference>
<dbReference type="Pfam" id="PF03259">
    <property type="entry name" value="Robl_LC7"/>
    <property type="match status" value="1"/>
</dbReference>
<keyword evidence="3" id="KW-1185">Reference proteome</keyword>
<comment type="caution">
    <text evidence="2">The sequence shown here is derived from an EMBL/GenBank/DDBJ whole genome shotgun (WGS) entry which is preliminary data.</text>
</comment>
<dbReference type="SMART" id="SM00960">
    <property type="entry name" value="Robl_LC7"/>
    <property type="match status" value="1"/>
</dbReference>
<dbReference type="InterPro" id="IPR037587">
    <property type="entry name" value="LAMTOR2-like"/>
</dbReference>
<dbReference type="GO" id="GO:0060090">
    <property type="term" value="F:molecular adaptor activity"/>
    <property type="evidence" value="ECO:0007669"/>
    <property type="project" value="InterPro"/>
</dbReference>
<accession>A0A562VFG7</accession>
<gene>
    <name evidence="2" type="ORF">JN12_03346</name>
</gene>
<dbReference type="Proteomes" id="UP000319449">
    <property type="component" value="Unassembled WGS sequence"/>
</dbReference>
<reference evidence="2 3" key="1">
    <citation type="submission" date="2019-07" db="EMBL/GenBank/DDBJ databases">
        <title>Genomic Encyclopedia of Archaeal and Bacterial Type Strains, Phase II (KMG-II): from individual species to whole genera.</title>
        <authorList>
            <person name="Goeker M."/>
        </authorList>
    </citation>
    <scope>NUCLEOTIDE SEQUENCE [LARGE SCALE GENOMIC DNA]</scope>
    <source>
        <strain evidence="2 3">ATCC BAA-1139</strain>
    </source>
</reference>
<sequence>MSYPQMVMYDEEFKEINAVIEKLLRESNSKVIFLVDKNGQLISGVGDVEQFDTTSLASLTAGNIAATGGLAKLIGEKEFSILFHEGEKDNLHISIVGGRVILVVLFDARSSLGLVRLRVKKASDELTIIFDRLMTKAEEKEKSGTSDFPFAEITDDDIDNLFS</sequence>
<dbReference type="Gene3D" id="3.30.450.30">
    <property type="entry name" value="Dynein light chain 2a, cytoplasmic"/>
    <property type="match status" value="1"/>
</dbReference>
<dbReference type="OrthoDB" id="9790687at2"/>
<organism evidence="2 3">
    <name type="scientific">Geobacter argillaceus</name>
    <dbReference type="NCBI Taxonomy" id="345631"/>
    <lineage>
        <taxon>Bacteria</taxon>
        <taxon>Pseudomonadati</taxon>
        <taxon>Thermodesulfobacteriota</taxon>
        <taxon>Desulfuromonadia</taxon>
        <taxon>Geobacterales</taxon>
        <taxon>Geobacteraceae</taxon>
        <taxon>Geobacter</taxon>
    </lineage>
</organism>
<dbReference type="GO" id="GO:0032008">
    <property type="term" value="P:positive regulation of TOR signaling"/>
    <property type="evidence" value="ECO:0007669"/>
    <property type="project" value="InterPro"/>
</dbReference>
<dbReference type="RefSeq" id="WP_145024855.1">
    <property type="nucleotide sequence ID" value="NZ_VLLN01000026.1"/>
</dbReference>
<dbReference type="SUPFAM" id="SSF103196">
    <property type="entry name" value="Roadblock/LC7 domain"/>
    <property type="match status" value="1"/>
</dbReference>
<dbReference type="AlphaFoldDB" id="A0A562VFG7"/>
<name>A0A562VFG7_9BACT</name>
<protein>
    <submittedName>
        <fullName evidence="2">Putative regulator of Ras-like GTPase activity (Roadblock/LC7/MglB family)</fullName>
    </submittedName>
</protein>
<dbReference type="GO" id="GO:0005085">
    <property type="term" value="F:guanyl-nucleotide exchange factor activity"/>
    <property type="evidence" value="ECO:0007669"/>
    <property type="project" value="InterPro"/>
</dbReference>
<dbReference type="PANTHER" id="PTHR13323">
    <property type="entry name" value="LATE ENDOSOMAL/LYSOSOMAL MP1 INTERACTING PROTEIN"/>
    <property type="match status" value="1"/>
</dbReference>
<evidence type="ECO:0000259" key="1">
    <source>
        <dbReference type="SMART" id="SM00960"/>
    </source>
</evidence>
<evidence type="ECO:0000313" key="2">
    <source>
        <dbReference type="EMBL" id="TWJ16588.1"/>
    </source>
</evidence>
<dbReference type="EMBL" id="VLLN01000026">
    <property type="protein sequence ID" value="TWJ16588.1"/>
    <property type="molecule type" value="Genomic_DNA"/>
</dbReference>